<evidence type="ECO:0000313" key="9">
    <source>
        <dbReference type="Proteomes" id="UP000007797"/>
    </source>
</evidence>
<dbReference type="PANTHER" id="PTHR23355">
    <property type="entry name" value="RIBONUCLEASE"/>
    <property type="match status" value="1"/>
</dbReference>
<dbReference type="STRING" id="1054147.F4Q4J2"/>
<keyword evidence="9" id="KW-1185">Reference proteome</keyword>
<dbReference type="GO" id="GO:0003723">
    <property type="term" value="F:RNA binding"/>
    <property type="evidence" value="ECO:0007669"/>
    <property type="project" value="InterPro"/>
</dbReference>
<keyword evidence="2" id="KW-0698">rRNA processing</keyword>
<evidence type="ECO:0000256" key="3">
    <source>
        <dbReference type="ARBA" id="ARBA00022835"/>
    </source>
</evidence>
<proteinExistence type="predicted"/>
<gene>
    <name evidence="8" type="ORF">DFA_08842</name>
</gene>
<evidence type="ECO:0000259" key="7">
    <source>
        <dbReference type="Pfam" id="PF17215"/>
    </source>
</evidence>
<dbReference type="Pfam" id="PF17215">
    <property type="entry name" value="Rrp44_S1"/>
    <property type="match status" value="1"/>
</dbReference>
<feature type="compositionally biased region" description="Basic and acidic residues" evidence="5">
    <location>
        <begin position="212"/>
        <end position="231"/>
    </location>
</feature>
<dbReference type="PANTHER" id="PTHR23355:SF35">
    <property type="entry name" value="EXOSOME COMPLEX EXONUCLEASE RRP44"/>
    <property type="match status" value="1"/>
</dbReference>
<dbReference type="Pfam" id="PF00773">
    <property type="entry name" value="RNB"/>
    <property type="match status" value="1"/>
</dbReference>
<protein>
    <submittedName>
        <fullName evidence="8">Exoribonuclease</fullName>
    </submittedName>
</protein>
<dbReference type="GO" id="GO:0071031">
    <property type="term" value="P:nuclear mRNA surveillance of mRNA 3'-end processing"/>
    <property type="evidence" value="ECO:0007669"/>
    <property type="project" value="TreeGrafter"/>
</dbReference>
<dbReference type="InterPro" id="IPR001900">
    <property type="entry name" value="RNase_II/R"/>
</dbReference>
<dbReference type="GO" id="GO:0004519">
    <property type="term" value="F:endonuclease activity"/>
    <property type="evidence" value="ECO:0007669"/>
    <property type="project" value="TreeGrafter"/>
</dbReference>
<feature type="region of interest" description="Disordered" evidence="5">
    <location>
        <begin position="192"/>
        <end position="263"/>
    </location>
</feature>
<feature type="domain" description="Exosome complex exonuclease RRP44 S1" evidence="7">
    <location>
        <begin position="105"/>
        <end position="177"/>
    </location>
</feature>
<evidence type="ECO:0000313" key="8">
    <source>
        <dbReference type="EMBL" id="EGG17841.1"/>
    </source>
</evidence>
<dbReference type="GO" id="GO:0000175">
    <property type="term" value="F:3'-5'-RNA exonuclease activity"/>
    <property type="evidence" value="ECO:0007669"/>
    <property type="project" value="TreeGrafter"/>
</dbReference>
<dbReference type="InterPro" id="IPR033770">
    <property type="entry name" value="RRP44_S1"/>
</dbReference>
<evidence type="ECO:0000256" key="2">
    <source>
        <dbReference type="ARBA" id="ARBA00022552"/>
    </source>
</evidence>
<name>F4Q4J2_CACFS</name>
<evidence type="ECO:0000256" key="4">
    <source>
        <dbReference type="ARBA" id="ARBA00023242"/>
    </source>
</evidence>
<evidence type="ECO:0000256" key="1">
    <source>
        <dbReference type="ARBA" id="ARBA00004123"/>
    </source>
</evidence>
<dbReference type="OrthoDB" id="372421at2759"/>
<evidence type="ECO:0000256" key="5">
    <source>
        <dbReference type="SAM" id="MobiDB-lite"/>
    </source>
</evidence>
<dbReference type="RefSeq" id="XP_004356325.1">
    <property type="nucleotide sequence ID" value="XM_004356272.1"/>
</dbReference>
<reference evidence="9" key="1">
    <citation type="journal article" date="2011" name="Genome Res.">
        <title>Phylogeny-wide analysis of social amoeba genomes highlights ancient origins for complex intercellular communication.</title>
        <authorList>
            <person name="Heidel A.J."/>
            <person name="Lawal H.M."/>
            <person name="Felder M."/>
            <person name="Schilde C."/>
            <person name="Helps N.R."/>
            <person name="Tunggal B."/>
            <person name="Rivero F."/>
            <person name="John U."/>
            <person name="Schleicher M."/>
            <person name="Eichinger L."/>
            <person name="Platzer M."/>
            <person name="Noegel A.A."/>
            <person name="Schaap P."/>
            <person name="Gloeckner G."/>
        </authorList>
    </citation>
    <scope>NUCLEOTIDE SEQUENCE [LARGE SCALE GENOMIC DNA]</scope>
    <source>
        <strain evidence="9">SH3</strain>
    </source>
</reference>
<dbReference type="GeneID" id="14869766"/>
<comment type="subcellular location">
    <subcellularLocation>
        <location evidence="1">Nucleus</location>
    </subcellularLocation>
</comment>
<dbReference type="InterPro" id="IPR022966">
    <property type="entry name" value="RNase_II/R_CS"/>
</dbReference>
<dbReference type="InterPro" id="IPR012340">
    <property type="entry name" value="NA-bd_OB-fold"/>
</dbReference>
<organism evidence="8 9">
    <name type="scientific">Cavenderia fasciculata</name>
    <name type="common">Slime mold</name>
    <name type="synonym">Dictyostelium fasciculatum</name>
    <dbReference type="NCBI Taxonomy" id="261658"/>
    <lineage>
        <taxon>Eukaryota</taxon>
        <taxon>Amoebozoa</taxon>
        <taxon>Evosea</taxon>
        <taxon>Eumycetozoa</taxon>
        <taxon>Dictyostelia</taxon>
        <taxon>Acytosteliales</taxon>
        <taxon>Cavenderiaceae</taxon>
        <taxon>Cavenderia</taxon>
    </lineage>
</organism>
<feature type="domain" description="RNB" evidence="6">
    <location>
        <begin position="1"/>
        <end position="53"/>
    </location>
</feature>
<accession>F4Q4J2</accession>
<dbReference type="Proteomes" id="UP000007797">
    <property type="component" value="Unassembled WGS sequence"/>
</dbReference>
<keyword evidence="3" id="KW-0271">Exosome</keyword>
<dbReference type="EMBL" id="GL883021">
    <property type="protein sequence ID" value="EGG17841.1"/>
    <property type="molecule type" value="Genomic_DNA"/>
</dbReference>
<dbReference type="OMA" id="YEEYHHY"/>
<evidence type="ECO:0000259" key="6">
    <source>
        <dbReference type="Pfam" id="PF00773"/>
    </source>
</evidence>
<dbReference type="GO" id="GO:0006364">
    <property type="term" value="P:rRNA processing"/>
    <property type="evidence" value="ECO:0007669"/>
    <property type="project" value="UniProtKB-KW"/>
</dbReference>
<sequence>MTTRCMSPALYFSSGSQPYEEYHHYGLACDIYTHFTSPIRRYPDVIVHRLLASSIGVSSVSLNMENKTISNMCDTMNKRHRMAQFAGRGSTTLHTLIFFKNRKTVEQAYIIRVKANAFVVLVPRYGFETTVYVSEPNAPTTFQYDCNSQTLSNGTLTFRVFDQVTVEIYVDETKAHDQKLKTVCVNPKIDFVNAQDDPDSRIKEEEEEEQEEEKKQQNGEKRGTKNKRDENVVAQPSNNAAPKKPSTEKTTTKKQPSTKKIKQ</sequence>
<dbReference type="PROSITE" id="PS01175">
    <property type="entry name" value="RIBONUCLEASE_II"/>
    <property type="match status" value="1"/>
</dbReference>
<keyword evidence="4" id="KW-0539">Nucleus</keyword>
<dbReference type="GO" id="GO:0016075">
    <property type="term" value="P:rRNA catabolic process"/>
    <property type="evidence" value="ECO:0007669"/>
    <property type="project" value="TreeGrafter"/>
</dbReference>
<dbReference type="SUPFAM" id="SSF50249">
    <property type="entry name" value="Nucleic acid-binding proteins"/>
    <property type="match status" value="2"/>
</dbReference>
<dbReference type="KEGG" id="dfa:DFA_08842"/>
<dbReference type="GO" id="GO:0000176">
    <property type="term" value="C:nuclear exosome (RNase complex)"/>
    <property type="evidence" value="ECO:0007669"/>
    <property type="project" value="TreeGrafter"/>
</dbReference>
<dbReference type="GO" id="GO:0000177">
    <property type="term" value="C:cytoplasmic exosome (RNase complex)"/>
    <property type="evidence" value="ECO:0007669"/>
    <property type="project" value="TreeGrafter"/>
</dbReference>
<dbReference type="AlphaFoldDB" id="F4Q4J2"/>
<dbReference type="Gene3D" id="2.40.50.140">
    <property type="entry name" value="Nucleic acid-binding proteins"/>
    <property type="match status" value="1"/>
</dbReference>
<dbReference type="InterPro" id="IPR050180">
    <property type="entry name" value="RNR_Ribonuclease"/>
</dbReference>